<evidence type="ECO:0000256" key="11">
    <source>
        <dbReference type="ARBA" id="ARBA00022989"/>
    </source>
</evidence>
<evidence type="ECO:0000256" key="13">
    <source>
        <dbReference type="ARBA" id="ARBA00023210"/>
    </source>
</evidence>
<evidence type="ECO:0000256" key="15">
    <source>
        <dbReference type="ARBA" id="ARBA00023316"/>
    </source>
</evidence>
<dbReference type="GO" id="GO:0008658">
    <property type="term" value="F:penicillin binding"/>
    <property type="evidence" value="ECO:0007669"/>
    <property type="project" value="InterPro"/>
</dbReference>
<dbReference type="GO" id="GO:0009252">
    <property type="term" value="P:peptidoglycan biosynthetic process"/>
    <property type="evidence" value="ECO:0007669"/>
    <property type="project" value="UniProtKB-UniRule"/>
</dbReference>
<dbReference type="SUPFAM" id="SSF56519">
    <property type="entry name" value="Penicillin binding protein dimerisation domain"/>
    <property type="match status" value="1"/>
</dbReference>
<reference evidence="20" key="2">
    <citation type="journal article" date="2016" name="Genome Announc.">
        <title>Draft Genome Sequences of Two Novel Amoeba-Resistant Intranuclear Bacteria, 'Candidatus Berkiella cookevillensis' and 'Candidatus Berkiella aquae'.</title>
        <authorList>
            <person name="Mehari Y.T."/>
            <person name="Arivett B.A."/>
            <person name="Farone A.L."/>
            <person name="Gunderson J.H."/>
            <person name="Farone M.B."/>
        </authorList>
    </citation>
    <scope>NUCLEOTIDE SEQUENCE</scope>
    <source>
        <strain evidence="20">HT99</strain>
    </source>
</reference>
<dbReference type="SUPFAM" id="SSF56601">
    <property type="entry name" value="beta-lactamase/transpeptidase-like"/>
    <property type="match status" value="1"/>
</dbReference>
<keyword evidence="7 16" id="KW-0812">Transmembrane</keyword>
<dbReference type="GO" id="GO:0000917">
    <property type="term" value="P:division septum assembly"/>
    <property type="evidence" value="ECO:0007669"/>
    <property type="project" value="UniProtKB-KW"/>
</dbReference>
<keyword evidence="4 16" id="KW-0132">Cell division</keyword>
<comment type="caution">
    <text evidence="19">The sequence shown here is derived from an EMBL/GenBank/DDBJ whole genome shotgun (WGS) entry which is preliminary data.</text>
</comment>
<keyword evidence="3 16" id="KW-0997">Cell inner membrane</keyword>
<comment type="similarity">
    <text evidence="16">Belongs to the transpeptidase family. FtsI subfamily.</text>
</comment>
<dbReference type="InterPro" id="IPR050515">
    <property type="entry name" value="Beta-lactam/transpept"/>
</dbReference>
<comment type="catalytic activity">
    <reaction evidence="16">
        <text>Preferential cleavage: (Ac)2-L-Lys-D-Ala-|-D-Ala. Also transpeptidation of peptidyl-alanyl moieties that are N-acyl substituents of D-alanine.</text>
        <dbReference type="EC" id="3.4.16.4"/>
    </reaction>
</comment>
<keyword evidence="19" id="KW-0328">Glycosyltransferase</keyword>
<comment type="pathway">
    <text evidence="16">Cell wall biogenesis; peptidoglycan biosynthesis.</text>
</comment>
<evidence type="ECO:0000313" key="21">
    <source>
        <dbReference type="Proteomes" id="UP000051497"/>
    </source>
</evidence>
<dbReference type="EC" id="3.4.16.4" evidence="16"/>
<evidence type="ECO:0000256" key="14">
    <source>
        <dbReference type="ARBA" id="ARBA00023306"/>
    </source>
</evidence>
<dbReference type="GO" id="GO:0043093">
    <property type="term" value="P:FtsZ-dependent cytokinesis"/>
    <property type="evidence" value="ECO:0007669"/>
    <property type="project" value="UniProtKB-UniRule"/>
</dbReference>
<dbReference type="Proteomes" id="UP000051497">
    <property type="component" value="Unassembled WGS sequence"/>
</dbReference>
<evidence type="ECO:0000259" key="18">
    <source>
        <dbReference type="Pfam" id="PF03717"/>
    </source>
</evidence>
<evidence type="ECO:0000256" key="12">
    <source>
        <dbReference type="ARBA" id="ARBA00023136"/>
    </source>
</evidence>
<organism evidence="19">
    <name type="scientific">Candidatus Berkiella aquae</name>
    <dbReference type="NCBI Taxonomy" id="295108"/>
    <lineage>
        <taxon>Bacteria</taxon>
        <taxon>Pseudomonadati</taxon>
        <taxon>Pseudomonadota</taxon>
        <taxon>Gammaproteobacteria</taxon>
        <taxon>Candidatus Berkiellales</taxon>
        <taxon>Candidatus Berkiellaceae</taxon>
        <taxon>Candidatus Berkiella</taxon>
    </lineage>
</organism>
<keyword evidence="6 16" id="KW-0645">Protease</keyword>
<reference evidence="19" key="1">
    <citation type="submission" date="2015-09" db="EMBL/GenBank/DDBJ databases">
        <title>Draft Genome Sequences of Two Novel Amoeba-resistant Intranuclear Bacteria, Candidatus Berkiella cookevillensis and Candidatus Berkiella aquae.</title>
        <authorList>
            <person name="Mehari Y.T."/>
            <person name="Arivett B.A."/>
            <person name="Farone A.L."/>
            <person name="Gunderson J.H."/>
            <person name="Farone M.B."/>
        </authorList>
    </citation>
    <scope>NUCLEOTIDE SEQUENCE [LARGE SCALE GENOMIC DNA]</scope>
    <source>
        <strain evidence="19">HT99</strain>
    </source>
</reference>
<keyword evidence="14 16" id="KW-0131">Cell cycle</keyword>
<evidence type="ECO:0000256" key="2">
    <source>
        <dbReference type="ARBA" id="ARBA00022475"/>
    </source>
</evidence>
<protein>
    <recommendedName>
        <fullName evidence="16">Peptidoglycan D,D-transpeptidase FtsI</fullName>
        <ecNumber evidence="16">3.4.16.4</ecNumber>
    </recommendedName>
    <alternativeName>
        <fullName evidence="16">Penicillin-binding protein 3</fullName>
        <shortName evidence="16">PBP-3</shortName>
    </alternativeName>
</protein>
<dbReference type="PANTHER" id="PTHR30627:SF1">
    <property type="entry name" value="PEPTIDOGLYCAN D,D-TRANSPEPTIDASE FTSI"/>
    <property type="match status" value="1"/>
</dbReference>
<keyword evidence="15 16" id="KW-0961">Cell wall biogenesis/degradation</keyword>
<evidence type="ECO:0000256" key="1">
    <source>
        <dbReference type="ARBA" id="ARBA00004370"/>
    </source>
</evidence>
<evidence type="ECO:0000313" key="20">
    <source>
        <dbReference type="EMBL" id="MCS5710801.1"/>
    </source>
</evidence>
<keyword evidence="21" id="KW-1185">Reference proteome</keyword>
<dbReference type="Gene3D" id="3.90.1310.10">
    <property type="entry name" value="Penicillin-binding protein 2a (Domain 2)"/>
    <property type="match status" value="1"/>
</dbReference>
<dbReference type="InterPro" id="IPR012338">
    <property type="entry name" value="Beta-lactam/transpept-like"/>
</dbReference>
<keyword evidence="19" id="KW-0808">Transferase</keyword>
<dbReference type="Pfam" id="PF00905">
    <property type="entry name" value="Transpeptidase"/>
    <property type="match status" value="1"/>
</dbReference>
<dbReference type="RefSeq" id="WP_075067320.1">
    <property type="nucleotide sequence ID" value="NZ_LKAJ02000001.1"/>
</dbReference>
<keyword evidence="11 16" id="KW-1133">Transmembrane helix</keyword>
<gene>
    <name evidence="19" type="primary">ftsI_2</name>
    <name evidence="16" type="synonym">ftsI</name>
    <name evidence="20" type="ORF">HT99x_005120</name>
    <name evidence="19" type="ORF">HT99x_02719</name>
</gene>
<evidence type="ECO:0000256" key="5">
    <source>
        <dbReference type="ARBA" id="ARBA00022645"/>
    </source>
</evidence>
<dbReference type="GO" id="GO:0009002">
    <property type="term" value="F:serine-type D-Ala-D-Ala carboxypeptidase activity"/>
    <property type="evidence" value="ECO:0007669"/>
    <property type="project" value="UniProtKB-UniRule"/>
</dbReference>
<feature type="domain" description="Penicillin-binding protein transpeptidase" evidence="17">
    <location>
        <begin position="245"/>
        <end position="541"/>
    </location>
</feature>
<evidence type="ECO:0000256" key="7">
    <source>
        <dbReference type="ARBA" id="ARBA00022692"/>
    </source>
</evidence>
<comment type="function">
    <text evidence="16">Catalyzes cross-linking of the peptidoglycan cell wall at the division septum.</text>
</comment>
<keyword evidence="9 16" id="KW-0133">Cell shape</keyword>
<dbReference type="InterPro" id="IPR037532">
    <property type="entry name" value="FtsI_transpept"/>
</dbReference>
<comment type="subcellular location">
    <subcellularLocation>
        <location evidence="1">Membrane</location>
    </subcellularLocation>
</comment>
<evidence type="ECO:0000256" key="3">
    <source>
        <dbReference type="ARBA" id="ARBA00022519"/>
    </source>
</evidence>
<proteinExistence type="inferred from homology"/>
<dbReference type="GO" id="GO:0006508">
    <property type="term" value="P:proteolysis"/>
    <property type="evidence" value="ECO:0007669"/>
    <property type="project" value="UniProtKB-KW"/>
</dbReference>
<keyword evidence="2 16" id="KW-1003">Cell membrane</keyword>
<dbReference type="EMBL" id="LKAJ01000015">
    <property type="protein sequence ID" value="KRG19740.1"/>
    <property type="molecule type" value="Genomic_DNA"/>
</dbReference>
<evidence type="ECO:0000256" key="10">
    <source>
        <dbReference type="ARBA" id="ARBA00022984"/>
    </source>
</evidence>
<evidence type="ECO:0000256" key="8">
    <source>
        <dbReference type="ARBA" id="ARBA00022801"/>
    </source>
</evidence>
<evidence type="ECO:0000256" key="6">
    <source>
        <dbReference type="ARBA" id="ARBA00022670"/>
    </source>
</evidence>
<dbReference type="GO" id="GO:0005886">
    <property type="term" value="C:plasma membrane"/>
    <property type="evidence" value="ECO:0007669"/>
    <property type="project" value="UniProtKB-UniRule"/>
</dbReference>
<reference evidence="20" key="3">
    <citation type="submission" date="2021-06" db="EMBL/GenBank/DDBJ databases">
        <title>Genomic Description and Analysis of Intracellular Bacteria, Candidatus Berkiella cookevillensis and Candidatus Berkiella aquae.</title>
        <authorList>
            <person name="Kidane D.T."/>
            <person name="Mehari Y.T."/>
            <person name="Rice F.C."/>
            <person name="Arivett B.A."/>
            <person name="Farone A.L."/>
            <person name="Berk S.G."/>
            <person name="Farone M.B."/>
        </authorList>
    </citation>
    <scope>NUCLEOTIDE SEQUENCE</scope>
    <source>
        <strain evidence="20">HT99</strain>
    </source>
</reference>
<evidence type="ECO:0000256" key="16">
    <source>
        <dbReference type="HAMAP-Rule" id="MF_02080"/>
    </source>
</evidence>
<dbReference type="HAMAP" id="MF_02080">
    <property type="entry name" value="FtsI_transpept"/>
    <property type="match status" value="1"/>
</dbReference>
<accession>A0A0Q9YGQ1</accession>
<keyword evidence="10 16" id="KW-0573">Peptidoglycan synthesis</keyword>
<evidence type="ECO:0000256" key="9">
    <source>
        <dbReference type="ARBA" id="ARBA00022960"/>
    </source>
</evidence>
<dbReference type="InterPro" id="IPR005311">
    <property type="entry name" value="PBP_dimer"/>
</dbReference>
<dbReference type="Gene3D" id="3.40.710.10">
    <property type="entry name" value="DD-peptidase/beta-lactamase superfamily"/>
    <property type="match status" value="1"/>
</dbReference>
<evidence type="ECO:0000313" key="19">
    <source>
        <dbReference type="EMBL" id="KRG19740.1"/>
    </source>
</evidence>
<dbReference type="EMBL" id="LKAJ02000001">
    <property type="protein sequence ID" value="MCS5710801.1"/>
    <property type="molecule type" value="Genomic_DNA"/>
</dbReference>
<keyword evidence="13 16" id="KW-0717">Septation</keyword>
<dbReference type="PATRIC" id="fig|1590043.3.peg.2765"/>
<keyword evidence="8 16" id="KW-0378">Hydrolase</keyword>
<dbReference type="Pfam" id="PF03717">
    <property type="entry name" value="PBP_dimer"/>
    <property type="match status" value="1"/>
</dbReference>
<dbReference type="AlphaFoldDB" id="A0A0Q9YGQ1"/>
<dbReference type="GO" id="GO:0008360">
    <property type="term" value="P:regulation of cell shape"/>
    <property type="evidence" value="ECO:0007669"/>
    <property type="project" value="UniProtKB-KW"/>
</dbReference>
<feature type="active site" description="Acyl-ester intermediate" evidence="16">
    <location>
        <position position="292"/>
    </location>
</feature>
<feature type="domain" description="Penicillin-binding protein dimerisation" evidence="18">
    <location>
        <begin position="57"/>
        <end position="204"/>
    </location>
</feature>
<dbReference type="GO" id="GO:0071555">
    <property type="term" value="P:cell wall organization"/>
    <property type="evidence" value="ECO:0007669"/>
    <property type="project" value="UniProtKB-KW"/>
</dbReference>
<evidence type="ECO:0000256" key="4">
    <source>
        <dbReference type="ARBA" id="ARBA00022618"/>
    </source>
</evidence>
<dbReference type="GO" id="GO:0008955">
    <property type="term" value="F:peptidoglycan glycosyltransferase activity"/>
    <property type="evidence" value="ECO:0007669"/>
    <property type="project" value="InterPro"/>
</dbReference>
<dbReference type="InterPro" id="IPR036138">
    <property type="entry name" value="PBP_dimer_sf"/>
</dbReference>
<dbReference type="UniPathway" id="UPA00219"/>
<sequence length="558" mass="61320">MKLTTGHEYRLRQWSLMLLGLAGIGLLLWRLVMLQIIDKHYLQSQGDARTIRTVPLMAKRGLITDRRGEPLAISTPVKSVWVVPTKANVEHPDWGKLAHLLEMNPAHITQKIVQKKDKQFVYLKRHISPMLGKKIEALNIPGVHLQTEYQRFYPTGEVSAHIIGTTDVDHNGAQGLELGFNELLAGESGHYRVLKDAVGQKVESVAGKKQVISGQDVVLSIDNRIQYLAYRELLAAVKKHDAIGGSIVVLDVKTGEVLAMANQPSFNPNMHYQTVDHRFRNRAVTDQFEPGSVLKSFSVANILASGKYDSYTEVDTNPGWMRVSGKVVRDGKNYGVLDLSHVIQKSSNVGIAKLTLELPPQTLYETLRKVGFGQRTTSGFPGESSGYLSAKVTHNPFVLATVSFGYGISVTPLQLAQAYAVLADGGRKHPVSFVKIDPSRVSEEQVFEPHIAQAVNKMLQSSITEGTGYRARVPGYHVAGKTGTVRKVSQHGYSDDSHVAVFAGFAPVEDPKVAIVVMVDDPKSGRYYGGEVAAPVFANVMFGALRMLQIPPHSYVQS</sequence>
<name>A0A0Q9YGQ1_9GAMM</name>
<dbReference type="InterPro" id="IPR001460">
    <property type="entry name" value="PCN-bd_Tpept"/>
</dbReference>
<keyword evidence="5 16" id="KW-0121">Carboxypeptidase</keyword>
<evidence type="ECO:0000259" key="17">
    <source>
        <dbReference type="Pfam" id="PF00905"/>
    </source>
</evidence>
<keyword evidence="12 16" id="KW-0472">Membrane</keyword>
<dbReference type="PANTHER" id="PTHR30627">
    <property type="entry name" value="PEPTIDOGLYCAN D,D-TRANSPEPTIDASE"/>
    <property type="match status" value="1"/>
</dbReference>
<dbReference type="Gene3D" id="3.30.450.330">
    <property type="match status" value="1"/>
</dbReference>
<dbReference type="STRING" id="295108.HT99x_02719"/>
<dbReference type="OrthoDB" id="9766847at2"/>